<dbReference type="InParanoid" id="A0A0N7KHA9"/>
<protein>
    <submittedName>
        <fullName evidence="2">Os03g0363850 protein</fullName>
    </submittedName>
</protein>
<proteinExistence type="predicted"/>
<dbReference type="AlphaFoldDB" id="A0A0N7KHA9"/>
<evidence type="ECO:0000313" key="3">
    <source>
        <dbReference type="Proteomes" id="UP000059680"/>
    </source>
</evidence>
<reference evidence="3" key="1">
    <citation type="journal article" date="2005" name="Nature">
        <title>The map-based sequence of the rice genome.</title>
        <authorList>
            <consortium name="International rice genome sequencing project (IRGSP)"/>
            <person name="Matsumoto T."/>
            <person name="Wu J."/>
            <person name="Kanamori H."/>
            <person name="Katayose Y."/>
            <person name="Fujisawa M."/>
            <person name="Namiki N."/>
            <person name="Mizuno H."/>
            <person name="Yamamoto K."/>
            <person name="Antonio B.A."/>
            <person name="Baba T."/>
            <person name="Sakata K."/>
            <person name="Nagamura Y."/>
            <person name="Aoki H."/>
            <person name="Arikawa K."/>
            <person name="Arita K."/>
            <person name="Bito T."/>
            <person name="Chiden Y."/>
            <person name="Fujitsuka N."/>
            <person name="Fukunaka R."/>
            <person name="Hamada M."/>
            <person name="Harada C."/>
            <person name="Hayashi A."/>
            <person name="Hijishita S."/>
            <person name="Honda M."/>
            <person name="Hosokawa S."/>
            <person name="Ichikawa Y."/>
            <person name="Idonuma A."/>
            <person name="Iijima M."/>
            <person name="Ikeda M."/>
            <person name="Ikeno M."/>
            <person name="Ito K."/>
            <person name="Ito S."/>
            <person name="Ito T."/>
            <person name="Ito Y."/>
            <person name="Ito Y."/>
            <person name="Iwabuchi A."/>
            <person name="Kamiya K."/>
            <person name="Karasawa W."/>
            <person name="Kurita K."/>
            <person name="Katagiri S."/>
            <person name="Kikuta A."/>
            <person name="Kobayashi H."/>
            <person name="Kobayashi N."/>
            <person name="Machita K."/>
            <person name="Maehara T."/>
            <person name="Masukawa M."/>
            <person name="Mizubayashi T."/>
            <person name="Mukai Y."/>
            <person name="Nagasaki H."/>
            <person name="Nagata Y."/>
            <person name="Naito S."/>
            <person name="Nakashima M."/>
            <person name="Nakama Y."/>
            <person name="Nakamichi Y."/>
            <person name="Nakamura M."/>
            <person name="Meguro A."/>
            <person name="Negishi M."/>
            <person name="Ohta I."/>
            <person name="Ohta T."/>
            <person name="Okamoto M."/>
            <person name="Ono N."/>
            <person name="Saji S."/>
            <person name="Sakaguchi M."/>
            <person name="Sakai K."/>
            <person name="Shibata M."/>
            <person name="Shimokawa T."/>
            <person name="Song J."/>
            <person name="Takazaki Y."/>
            <person name="Terasawa K."/>
            <person name="Tsugane M."/>
            <person name="Tsuji K."/>
            <person name="Ueda S."/>
            <person name="Waki K."/>
            <person name="Yamagata H."/>
            <person name="Yamamoto M."/>
            <person name="Yamamoto S."/>
            <person name="Yamane H."/>
            <person name="Yoshiki S."/>
            <person name="Yoshihara R."/>
            <person name="Yukawa K."/>
            <person name="Zhong H."/>
            <person name="Yano M."/>
            <person name="Yuan Q."/>
            <person name="Ouyang S."/>
            <person name="Liu J."/>
            <person name="Jones K.M."/>
            <person name="Gansberger K."/>
            <person name="Moffat K."/>
            <person name="Hill J."/>
            <person name="Bera J."/>
            <person name="Fadrosh D."/>
            <person name="Jin S."/>
            <person name="Johri S."/>
            <person name="Kim M."/>
            <person name="Overton L."/>
            <person name="Reardon M."/>
            <person name="Tsitrin T."/>
            <person name="Vuong H."/>
            <person name="Weaver B."/>
            <person name="Ciecko A."/>
            <person name="Tallon L."/>
            <person name="Jackson J."/>
            <person name="Pai G."/>
            <person name="Aken S.V."/>
            <person name="Utterback T."/>
            <person name="Reidmuller S."/>
            <person name="Feldblyum T."/>
            <person name="Hsiao J."/>
            <person name="Zismann V."/>
            <person name="Iobst S."/>
            <person name="de Vazeille A.R."/>
            <person name="Buell C.R."/>
            <person name="Ying K."/>
            <person name="Li Y."/>
            <person name="Lu T."/>
            <person name="Huang Y."/>
            <person name="Zhao Q."/>
            <person name="Feng Q."/>
            <person name="Zhang L."/>
            <person name="Zhu J."/>
            <person name="Weng Q."/>
            <person name="Mu J."/>
            <person name="Lu Y."/>
            <person name="Fan D."/>
            <person name="Liu Y."/>
            <person name="Guan J."/>
            <person name="Zhang Y."/>
            <person name="Yu S."/>
            <person name="Liu X."/>
            <person name="Zhang Y."/>
            <person name="Hong G."/>
            <person name="Han B."/>
            <person name="Choisne N."/>
            <person name="Demange N."/>
            <person name="Orjeda G."/>
            <person name="Samain S."/>
            <person name="Cattolico L."/>
            <person name="Pelletier E."/>
            <person name="Couloux A."/>
            <person name="Segurens B."/>
            <person name="Wincker P."/>
            <person name="D'Hont A."/>
            <person name="Scarpelli C."/>
            <person name="Weissenbach J."/>
            <person name="Salanoubat M."/>
            <person name="Quetier F."/>
            <person name="Yu Y."/>
            <person name="Kim H.R."/>
            <person name="Rambo T."/>
            <person name="Currie J."/>
            <person name="Collura K."/>
            <person name="Luo M."/>
            <person name="Yang T."/>
            <person name="Ammiraju J.S.S."/>
            <person name="Engler F."/>
            <person name="Soderlund C."/>
            <person name="Wing R.A."/>
            <person name="Palmer L.E."/>
            <person name="de la Bastide M."/>
            <person name="Spiegel L."/>
            <person name="Nascimento L."/>
            <person name="Zutavern T."/>
            <person name="O'Shaughnessy A."/>
            <person name="Dike S."/>
            <person name="Dedhia N."/>
            <person name="Preston R."/>
            <person name="Balija V."/>
            <person name="McCombie W.R."/>
            <person name="Chow T."/>
            <person name="Chen H."/>
            <person name="Chung M."/>
            <person name="Chen C."/>
            <person name="Shaw J."/>
            <person name="Wu H."/>
            <person name="Hsiao K."/>
            <person name="Chao Y."/>
            <person name="Chu M."/>
            <person name="Cheng C."/>
            <person name="Hour A."/>
            <person name="Lee P."/>
            <person name="Lin S."/>
            <person name="Lin Y."/>
            <person name="Liou J."/>
            <person name="Liu S."/>
            <person name="Hsing Y."/>
            <person name="Raghuvanshi S."/>
            <person name="Mohanty A."/>
            <person name="Bharti A.K."/>
            <person name="Gaur A."/>
            <person name="Gupta V."/>
            <person name="Kumar D."/>
            <person name="Ravi V."/>
            <person name="Vij S."/>
            <person name="Kapur A."/>
            <person name="Khurana P."/>
            <person name="Khurana P."/>
            <person name="Khurana J.P."/>
            <person name="Tyagi A.K."/>
            <person name="Gaikwad K."/>
            <person name="Singh A."/>
            <person name="Dalal V."/>
            <person name="Srivastava S."/>
            <person name="Dixit A."/>
            <person name="Pal A.K."/>
            <person name="Ghazi I.A."/>
            <person name="Yadav M."/>
            <person name="Pandit A."/>
            <person name="Bhargava A."/>
            <person name="Sureshbabu K."/>
            <person name="Batra K."/>
            <person name="Sharma T.R."/>
            <person name="Mohapatra T."/>
            <person name="Singh N.K."/>
            <person name="Messing J."/>
            <person name="Nelson A.B."/>
            <person name="Fuks G."/>
            <person name="Kavchok S."/>
            <person name="Keizer G."/>
            <person name="Linton E."/>
            <person name="Llaca V."/>
            <person name="Song R."/>
            <person name="Tanyolac B."/>
            <person name="Young S."/>
            <person name="Ho-Il K."/>
            <person name="Hahn J.H."/>
            <person name="Sangsakoo G."/>
            <person name="Vanavichit A."/>
            <person name="de Mattos Luiz.A.T."/>
            <person name="Zimmer P.D."/>
            <person name="Malone G."/>
            <person name="Dellagostin O."/>
            <person name="de Oliveira A.C."/>
            <person name="Bevan M."/>
            <person name="Bancroft I."/>
            <person name="Minx P."/>
            <person name="Cordum H."/>
            <person name="Wilson R."/>
            <person name="Cheng Z."/>
            <person name="Jin W."/>
            <person name="Jiang J."/>
            <person name="Leong S.A."/>
            <person name="Iwama H."/>
            <person name="Gojobori T."/>
            <person name="Itoh T."/>
            <person name="Niimura Y."/>
            <person name="Fujii Y."/>
            <person name="Habara T."/>
            <person name="Sakai H."/>
            <person name="Sato Y."/>
            <person name="Wilson G."/>
            <person name="Kumar K."/>
            <person name="McCouch S."/>
            <person name="Juretic N."/>
            <person name="Hoen D."/>
            <person name="Wright S."/>
            <person name="Bruskiewich R."/>
            <person name="Bureau T."/>
            <person name="Miyao A."/>
            <person name="Hirochika H."/>
            <person name="Nishikawa T."/>
            <person name="Kadowaki K."/>
            <person name="Sugiura M."/>
            <person name="Burr B."/>
            <person name="Sasaki T."/>
        </authorList>
    </citation>
    <scope>NUCLEOTIDE SEQUENCE [LARGE SCALE GENOMIC DNA]</scope>
    <source>
        <strain evidence="3">cv. Nipponbare</strain>
    </source>
</reference>
<evidence type="ECO:0000256" key="1">
    <source>
        <dbReference type="SAM" id="Phobius"/>
    </source>
</evidence>
<name>A0A0N7KHA9_ORYSJ</name>
<evidence type="ECO:0000313" key="2">
    <source>
        <dbReference type="EMBL" id="BAS84305.1"/>
    </source>
</evidence>
<dbReference type="Proteomes" id="UP000059680">
    <property type="component" value="Chromosome 3"/>
</dbReference>
<dbReference type="EMBL" id="AP014959">
    <property type="protein sequence ID" value="BAS84305.1"/>
    <property type="molecule type" value="Genomic_DNA"/>
</dbReference>
<gene>
    <name evidence="2" type="ordered locus">Os03g0363850</name>
    <name evidence="2" type="ORF">OSNPB_030363850</name>
</gene>
<dbReference type="PaxDb" id="39947-A0A0N7KHA9"/>
<keyword evidence="1" id="KW-0472">Membrane</keyword>
<keyword evidence="1" id="KW-1133">Transmembrane helix</keyword>
<keyword evidence="1" id="KW-0812">Transmembrane</keyword>
<reference evidence="2 3" key="3">
    <citation type="journal article" date="2013" name="Rice">
        <title>Improvement of the Oryza sativa Nipponbare reference genome using next generation sequence and optical map data.</title>
        <authorList>
            <person name="Kawahara Y."/>
            <person name="de la Bastide M."/>
            <person name="Hamilton J.P."/>
            <person name="Kanamori H."/>
            <person name="McCombie W.R."/>
            <person name="Ouyang S."/>
            <person name="Schwartz D.C."/>
            <person name="Tanaka T."/>
            <person name="Wu J."/>
            <person name="Zhou S."/>
            <person name="Childs K.L."/>
            <person name="Davidson R.M."/>
            <person name="Lin H."/>
            <person name="Quesada-Ocampo L."/>
            <person name="Vaillancourt B."/>
            <person name="Sakai H."/>
            <person name="Lee S.S."/>
            <person name="Kim J."/>
            <person name="Numa H."/>
            <person name="Itoh T."/>
            <person name="Buell C.R."/>
            <person name="Matsumoto T."/>
        </authorList>
    </citation>
    <scope>NUCLEOTIDE SEQUENCE [LARGE SCALE GENOMIC DNA]</scope>
    <source>
        <strain evidence="3">cv. Nipponbare</strain>
    </source>
</reference>
<accession>A0A0N7KHA9</accession>
<keyword evidence="3" id="KW-1185">Reference proteome</keyword>
<sequence length="72" mass="8582">MCNGLSSTASAHLKITLFLRFLSQRLSLNPGQQCHSILKKNAFHMLQLWRSWYFHVDLYCPNIIILFWLFRL</sequence>
<feature type="transmembrane region" description="Helical" evidence="1">
    <location>
        <begin position="52"/>
        <end position="70"/>
    </location>
</feature>
<dbReference type="Gramene" id="Os03t0363850-00">
    <property type="protein sequence ID" value="Os03t0363850-00"/>
    <property type="gene ID" value="Os03g0363850"/>
</dbReference>
<organism evidence="2 3">
    <name type="scientific">Oryza sativa subsp. japonica</name>
    <name type="common">Rice</name>
    <dbReference type="NCBI Taxonomy" id="39947"/>
    <lineage>
        <taxon>Eukaryota</taxon>
        <taxon>Viridiplantae</taxon>
        <taxon>Streptophyta</taxon>
        <taxon>Embryophyta</taxon>
        <taxon>Tracheophyta</taxon>
        <taxon>Spermatophyta</taxon>
        <taxon>Magnoliopsida</taxon>
        <taxon>Liliopsida</taxon>
        <taxon>Poales</taxon>
        <taxon>Poaceae</taxon>
        <taxon>BOP clade</taxon>
        <taxon>Oryzoideae</taxon>
        <taxon>Oryzeae</taxon>
        <taxon>Oryzinae</taxon>
        <taxon>Oryza</taxon>
        <taxon>Oryza sativa</taxon>
    </lineage>
</organism>
<reference evidence="2 3" key="2">
    <citation type="journal article" date="2013" name="Plant Cell Physiol.">
        <title>Rice Annotation Project Database (RAP-DB): an integrative and interactive database for rice genomics.</title>
        <authorList>
            <person name="Sakai H."/>
            <person name="Lee S.S."/>
            <person name="Tanaka T."/>
            <person name="Numa H."/>
            <person name="Kim J."/>
            <person name="Kawahara Y."/>
            <person name="Wakimoto H."/>
            <person name="Yang C.C."/>
            <person name="Iwamoto M."/>
            <person name="Abe T."/>
            <person name="Yamada Y."/>
            <person name="Muto A."/>
            <person name="Inokuchi H."/>
            <person name="Ikemura T."/>
            <person name="Matsumoto T."/>
            <person name="Sasaki T."/>
            <person name="Itoh T."/>
        </authorList>
    </citation>
    <scope>NUCLEOTIDE SEQUENCE [LARGE SCALE GENOMIC DNA]</scope>
    <source>
        <strain evidence="3">cv. Nipponbare</strain>
    </source>
</reference>